<evidence type="ECO:0008006" key="8">
    <source>
        <dbReference type="Google" id="ProtNLM"/>
    </source>
</evidence>
<dbReference type="PANTHER" id="PTHR43853">
    <property type="entry name" value="3-KETOACYL-COA THIOLASE, PEROXISOMAL"/>
    <property type="match status" value="1"/>
</dbReference>
<feature type="domain" description="Thiolase N-terminal" evidence="5">
    <location>
        <begin position="4"/>
        <end position="244"/>
    </location>
</feature>
<dbReference type="CDD" id="cd00751">
    <property type="entry name" value="thiolase"/>
    <property type="match status" value="1"/>
</dbReference>
<dbReference type="InterPro" id="IPR020615">
    <property type="entry name" value="Thiolase_acyl_enz_int_AS"/>
</dbReference>
<evidence type="ECO:0000256" key="4">
    <source>
        <dbReference type="ARBA" id="ARBA00023315"/>
    </source>
</evidence>
<evidence type="ECO:0000259" key="5">
    <source>
        <dbReference type="Pfam" id="PF00108"/>
    </source>
</evidence>
<dbReference type="InterPro" id="IPR020617">
    <property type="entry name" value="Thiolase_C"/>
</dbReference>
<evidence type="ECO:0000313" key="7">
    <source>
        <dbReference type="EMBL" id="SVB64485.1"/>
    </source>
</evidence>
<dbReference type="InterPro" id="IPR002155">
    <property type="entry name" value="Thiolase"/>
</dbReference>
<evidence type="ECO:0000259" key="6">
    <source>
        <dbReference type="Pfam" id="PF02803"/>
    </source>
</evidence>
<dbReference type="Pfam" id="PF02803">
    <property type="entry name" value="Thiolase_C"/>
    <property type="match status" value="1"/>
</dbReference>
<dbReference type="GO" id="GO:0010124">
    <property type="term" value="P:phenylacetate catabolic process"/>
    <property type="evidence" value="ECO:0007669"/>
    <property type="project" value="TreeGrafter"/>
</dbReference>
<dbReference type="InterPro" id="IPR050215">
    <property type="entry name" value="Thiolase-like_sf_Thiolase"/>
</dbReference>
<sequence>MPKVVIAGYSRSPFTIANKGELVSVRPEDILSEVIKDLVSKSKINPEDIEDIIAGCAFPEGEQGFNIGKVVTYMTGMNIKTAGMTVNRWCGSSMQSIHIAAGAISMGAGNAFISCGVESMTRVPMNGFNPMPHPQLLEDNPNVYLSMGTTAENVAKKYKLTRKIQQDFAITSHQKASEAESKGNFKNEITTINNCSKDGGIRPGTNQEILNGLKLAFDEHGTITAGTSSPLTDGAAATLICEEEYAKQNNLDILARIVSTAVEGCPPEVMGLGPIGASEKALKRANLSIKDIDIVELNEAFASQSLACIKDLNIEEKKVNLDGGAIALGHPLGATGARITGKAAELLRRENKKYALSTQCIGLGQGIATVLETVN</sequence>
<protein>
    <recommendedName>
        <fullName evidence="8">Thiolase N-terminal domain-containing protein</fullName>
    </recommendedName>
</protein>
<evidence type="ECO:0000256" key="1">
    <source>
        <dbReference type="ARBA" id="ARBA00005189"/>
    </source>
</evidence>
<gene>
    <name evidence="7" type="ORF">METZ01_LOCUS217339</name>
</gene>
<accession>A0A382FPG6</accession>
<dbReference type="Pfam" id="PF00108">
    <property type="entry name" value="Thiolase_N"/>
    <property type="match status" value="1"/>
</dbReference>
<dbReference type="InterPro" id="IPR020613">
    <property type="entry name" value="Thiolase_CS"/>
</dbReference>
<dbReference type="EMBL" id="UINC01050930">
    <property type="protein sequence ID" value="SVB64485.1"/>
    <property type="molecule type" value="Genomic_DNA"/>
</dbReference>
<evidence type="ECO:0000256" key="2">
    <source>
        <dbReference type="ARBA" id="ARBA00010982"/>
    </source>
</evidence>
<reference evidence="7" key="1">
    <citation type="submission" date="2018-05" db="EMBL/GenBank/DDBJ databases">
        <authorList>
            <person name="Lanie J.A."/>
            <person name="Ng W.-L."/>
            <person name="Kazmierczak K.M."/>
            <person name="Andrzejewski T.M."/>
            <person name="Davidsen T.M."/>
            <person name="Wayne K.J."/>
            <person name="Tettelin H."/>
            <person name="Glass J.I."/>
            <person name="Rusch D."/>
            <person name="Podicherti R."/>
            <person name="Tsui H.-C.T."/>
            <person name="Winkler M.E."/>
        </authorList>
    </citation>
    <scope>NUCLEOTIDE SEQUENCE</scope>
</reference>
<dbReference type="SUPFAM" id="SSF53901">
    <property type="entry name" value="Thiolase-like"/>
    <property type="match status" value="2"/>
</dbReference>
<feature type="domain" description="Thiolase C-terminal" evidence="6">
    <location>
        <begin position="252"/>
        <end position="372"/>
    </location>
</feature>
<dbReference type="PROSITE" id="PS00737">
    <property type="entry name" value="THIOLASE_2"/>
    <property type="match status" value="1"/>
</dbReference>
<keyword evidence="3" id="KW-0808">Transferase</keyword>
<dbReference type="InterPro" id="IPR016039">
    <property type="entry name" value="Thiolase-like"/>
</dbReference>
<dbReference type="PROSITE" id="PS00098">
    <property type="entry name" value="THIOLASE_1"/>
    <property type="match status" value="1"/>
</dbReference>
<name>A0A382FPG6_9ZZZZ</name>
<dbReference type="NCBIfam" id="TIGR01930">
    <property type="entry name" value="AcCoA-C-Actrans"/>
    <property type="match status" value="1"/>
</dbReference>
<dbReference type="GO" id="GO:0003988">
    <property type="term" value="F:acetyl-CoA C-acyltransferase activity"/>
    <property type="evidence" value="ECO:0007669"/>
    <property type="project" value="TreeGrafter"/>
</dbReference>
<dbReference type="PANTHER" id="PTHR43853:SF21">
    <property type="entry name" value="STEROID 3-KETOACYL-COA THIOLASE"/>
    <property type="match status" value="1"/>
</dbReference>
<keyword evidence="4" id="KW-0012">Acyltransferase</keyword>
<evidence type="ECO:0000256" key="3">
    <source>
        <dbReference type="ARBA" id="ARBA00022679"/>
    </source>
</evidence>
<comment type="pathway">
    <text evidence="1">Lipid metabolism.</text>
</comment>
<proteinExistence type="inferred from homology"/>
<comment type="similarity">
    <text evidence="2">Belongs to the thiolase-like superfamily. Thiolase family.</text>
</comment>
<dbReference type="Gene3D" id="3.40.47.10">
    <property type="match status" value="1"/>
</dbReference>
<dbReference type="FunFam" id="3.40.47.10:FF:000010">
    <property type="entry name" value="Acetyl-CoA acetyltransferase (Thiolase)"/>
    <property type="match status" value="1"/>
</dbReference>
<dbReference type="GO" id="GO:0006635">
    <property type="term" value="P:fatty acid beta-oxidation"/>
    <property type="evidence" value="ECO:0007669"/>
    <property type="project" value="TreeGrafter"/>
</dbReference>
<organism evidence="7">
    <name type="scientific">marine metagenome</name>
    <dbReference type="NCBI Taxonomy" id="408172"/>
    <lineage>
        <taxon>unclassified sequences</taxon>
        <taxon>metagenomes</taxon>
        <taxon>ecological metagenomes</taxon>
    </lineage>
</organism>
<dbReference type="InterPro" id="IPR020616">
    <property type="entry name" value="Thiolase_N"/>
</dbReference>
<dbReference type="GO" id="GO:0005737">
    <property type="term" value="C:cytoplasm"/>
    <property type="evidence" value="ECO:0007669"/>
    <property type="project" value="UniProtKB-ARBA"/>
</dbReference>
<dbReference type="PIRSF" id="PIRSF000429">
    <property type="entry name" value="Ac-CoA_Ac_transf"/>
    <property type="match status" value="1"/>
</dbReference>
<dbReference type="AlphaFoldDB" id="A0A382FPG6"/>